<proteinExistence type="predicted"/>
<sequence>MSDYPKFDASRRVCFDTSVAKSPCNGPTVTRNLVNDEYHLRMGFSEKKMSIRSSLIPQSELEMSDQERCETKRVIRFEPETKAVRQDHHMNEEYYYRMVAIEAKIRQDADEKPQDTQNHIRFADALNTSPRESAEVTRESKTKENYRMVALESKMWKEANVEEQAGAEVTKVPHDMQRRVEFQDSVLISSRNSIKTQKNNAKNQVYDRMAKLETKIWIKGGENDDGDADDKSDNEMSSIEVNHFQTRSGETRI</sequence>
<keyword evidence="3" id="KW-1185">Reference proteome</keyword>
<organism evidence="2 3">
    <name type="scientific">Botrytis porri</name>
    <dbReference type="NCBI Taxonomy" id="87229"/>
    <lineage>
        <taxon>Eukaryota</taxon>
        <taxon>Fungi</taxon>
        <taxon>Dikarya</taxon>
        <taxon>Ascomycota</taxon>
        <taxon>Pezizomycotina</taxon>
        <taxon>Leotiomycetes</taxon>
        <taxon>Helotiales</taxon>
        <taxon>Sclerotiniaceae</taxon>
        <taxon>Botrytis</taxon>
    </lineage>
</organism>
<feature type="compositionally biased region" description="Polar residues" evidence="1">
    <location>
        <begin position="236"/>
        <end position="253"/>
    </location>
</feature>
<reference evidence="2 3" key="1">
    <citation type="submission" date="2017-12" db="EMBL/GenBank/DDBJ databases">
        <title>Comparative genomics of Botrytis spp.</title>
        <authorList>
            <person name="Valero-Jimenez C.A."/>
            <person name="Tapia P."/>
            <person name="Veloso J."/>
            <person name="Silva-Moreno E."/>
            <person name="Staats M."/>
            <person name="Valdes J.H."/>
            <person name="Van Kan J.A.L."/>
        </authorList>
    </citation>
    <scope>NUCLEOTIDE SEQUENCE [LARGE SCALE GENOMIC DNA]</scope>
    <source>
        <strain evidence="2 3">MUCL3349</strain>
    </source>
</reference>
<comment type="caution">
    <text evidence="2">The sequence shown here is derived from an EMBL/GenBank/DDBJ whole genome shotgun (WGS) entry which is preliminary data.</text>
</comment>
<accession>A0A4Z1KQ81</accession>
<name>A0A4Z1KQ81_9HELO</name>
<dbReference type="EMBL" id="PQXO01000285">
    <property type="protein sequence ID" value="TGO86652.1"/>
    <property type="molecule type" value="Genomic_DNA"/>
</dbReference>
<protein>
    <submittedName>
        <fullName evidence="2">Uncharacterized protein</fullName>
    </submittedName>
</protein>
<evidence type="ECO:0000313" key="2">
    <source>
        <dbReference type="EMBL" id="TGO86652.1"/>
    </source>
</evidence>
<feature type="region of interest" description="Disordered" evidence="1">
    <location>
        <begin position="218"/>
        <end position="253"/>
    </location>
</feature>
<dbReference type="AlphaFoldDB" id="A0A4Z1KQ81"/>
<evidence type="ECO:0000313" key="3">
    <source>
        <dbReference type="Proteomes" id="UP000297280"/>
    </source>
</evidence>
<dbReference type="Proteomes" id="UP000297280">
    <property type="component" value="Unassembled WGS sequence"/>
</dbReference>
<evidence type="ECO:0000256" key="1">
    <source>
        <dbReference type="SAM" id="MobiDB-lite"/>
    </source>
</evidence>
<gene>
    <name evidence="2" type="ORF">BPOR_0286g00020</name>
</gene>